<evidence type="ECO:0000313" key="3">
    <source>
        <dbReference type="Proteomes" id="UP001178507"/>
    </source>
</evidence>
<comment type="caution">
    <text evidence="2">The sequence shown here is derived from an EMBL/GenBank/DDBJ whole genome shotgun (WGS) entry which is preliminary data.</text>
</comment>
<dbReference type="EMBL" id="CAUJNA010003675">
    <property type="protein sequence ID" value="CAJ1407540.1"/>
    <property type="molecule type" value="Genomic_DNA"/>
</dbReference>
<sequence length="308" mass="32627">MDLLRPDGDGEASSRSSWRRAAKRLGLVEGEADEVGDELQAAEFESTSDDGLFPPLGEGPVRFAPGDLLVTGARAFATGTQQFLHKAILIVLSVDADEVLALCLNRPAKRPARGPPSPRSRRLRGGGGLGRGFGAVRRGAADEPTVHYGGDEDVLRWTCLVSGDDEGAPTSAASPLGGSGLWRAQDAAEVWRRVQRSPASRSAIFAKGAVRFGAAELELLLRAGQIGLSRHWTPQLRDLLCACAAYEGGTKGVRLGLYGDHHGFGLWEAAVSLAFHEGDDQAATALRGTIGDRALRLWALETSELGTP</sequence>
<reference evidence="2" key="1">
    <citation type="submission" date="2023-08" db="EMBL/GenBank/DDBJ databases">
        <authorList>
            <person name="Chen Y."/>
            <person name="Shah S."/>
            <person name="Dougan E. K."/>
            <person name="Thang M."/>
            <person name="Chan C."/>
        </authorList>
    </citation>
    <scope>NUCLEOTIDE SEQUENCE</scope>
</reference>
<dbReference type="Gene3D" id="3.40.1740.10">
    <property type="entry name" value="VC0467-like"/>
    <property type="match status" value="1"/>
</dbReference>
<proteinExistence type="predicted"/>
<keyword evidence="3" id="KW-1185">Reference proteome</keyword>
<dbReference type="Proteomes" id="UP001178507">
    <property type="component" value="Unassembled WGS sequence"/>
</dbReference>
<protein>
    <submittedName>
        <fullName evidence="2">Uncharacterized protein</fullName>
    </submittedName>
</protein>
<dbReference type="AlphaFoldDB" id="A0AA36NCN1"/>
<evidence type="ECO:0000313" key="2">
    <source>
        <dbReference type="EMBL" id="CAJ1407540.1"/>
    </source>
</evidence>
<evidence type="ECO:0000256" key="1">
    <source>
        <dbReference type="SAM" id="MobiDB-lite"/>
    </source>
</evidence>
<organism evidence="2 3">
    <name type="scientific">Effrenium voratum</name>
    <dbReference type="NCBI Taxonomy" id="2562239"/>
    <lineage>
        <taxon>Eukaryota</taxon>
        <taxon>Sar</taxon>
        <taxon>Alveolata</taxon>
        <taxon>Dinophyceae</taxon>
        <taxon>Suessiales</taxon>
        <taxon>Symbiodiniaceae</taxon>
        <taxon>Effrenium</taxon>
    </lineage>
</organism>
<feature type="region of interest" description="Disordered" evidence="1">
    <location>
        <begin position="108"/>
        <end position="136"/>
    </location>
</feature>
<gene>
    <name evidence="2" type="ORF">EVOR1521_LOCUS29198</name>
</gene>
<name>A0AA36NCN1_9DINO</name>
<accession>A0AA36NCN1</accession>